<dbReference type="AlphaFoldDB" id="A0A1F6V8M8"/>
<sequence>MDEGLDIKLKKAEELPEYIQMYEISGRDPISAYSFKRYMRDKNKEEGKIKNFVGNVNLGNTKKGKKILEKNRIRLEWRDMIDNAKEEGKEIELIQQGLATGNIEIQRTCIEMVAHISTEKIFELIEHILATGNVKVQKICLGMMILLPPDKVELLEKKVFNIIEQGLANDNPEGQKACAEIILFAPKEKREILKEKVAKLIEQSFFTGNVNAQRIWVKMIESFILDEDKIAQLIEQGFMTGDIEVGKSCAELILHLVPENKKEDLFKLAKEKLGNALVEPTLYKKHNISSEKFSRSEFQKTGSETTLIGGNLKDKTIIRHIKPKAFLVWQKMYENHEMWKKAGFDYVPIEPIQSFRLNKDGLVDVYSGILDLNLANWKGLSKEFNEELETEKRRIMKVLSDSKIQHRSFDHDENFCLRFFRNTDGKVDLNKKPRIYLIDFDEATFI</sequence>
<dbReference type="InterPro" id="IPR016024">
    <property type="entry name" value="ARM-type_fold"/>
</dbReference>
<protein>
    <submittedName>
        <fullName evidence="1">Uncharacterized protein</fullName>
    </submittedName>
</protein>
<comment type="caution">
    <text evidence="1">The sequence shown here is derived from an EMBL/GenBank/DDBJ whole genome shotgun (WGS) entry which is preliminary data.</text>
</comment>
<dbReference type="Proteomes" id="UP000178700">
    <property type="component" value="Unassembled WGS sequence"/>
</dbReference>
<name>A0A1F6V8M8_9BACT</name>
<organism evidence="1 2">
    <name type="scientific">Candidatus Nomurabacteria bacterium RIFCSPHIGHO2_01_FULL_39_10</name>
    <dbReference type="NCBI Taxonomy" id="1801733"/>
    <lineage>
        <taxon>Bacteria</taxon>
        <taxon>Candidatus Nomuraibacteriota</taxon>
    </lineage>
</organism>
<evidence type="ECO:0000313" key="2">
    <source>
        <dbReference type="Proteomes" id="UP000178700"/>
    </source>
</evidence>
<proteinExistence type="predicted"/>
<gene>
    <name evidence="1" type="ORF">A2642_03315</name>
</gene>
<evidence type="ECO:0000313" key="1">
    <source>
        <dbReference type="EMBL" id="OGI65983.1"/>
    </source>
</evidence>
<dbReference type="EMBL" id="MFTJ01000017">
    <property type="protein sequence ID" value="OGI65983.1"/>
    <property type="molecule type" value="Genomic_DNA"/>
</dbReference>
<accession>A0A1F6V8M8</accession>
<dbReference type="SUPFAM" id="SSF48371">
    <property type="entry name" value="ARM repeat"/>
    <property type="match status" value="1"/>
</dbReference>
<reference evidence="1 2" key="1">
    <citation type="journal article" date="2016" name="Nat. Commun.">
        <title>Thousands of microbial genomes shed light on interconnected biogeochemical processes in an aquifer system.</title>
        <authorList>
            <person name="Anantharaman K."/>
            <person name="Brown C.T."/>
            <person name="Hug L.A."/>
            <person name="Sharon I."/>
            <person name="Castelle C.J."/>
            <person name="Probst A.J."/>
            <person name="Thomas B.C."/>
            <person name="Singh A."/>
            <person name="Wilkins M.J."/>
            <person name="Karaoz U."/>
            <person name="Brodie E.L."/>
            <person name="Williams K.H."/>
            <person name="Hubbard S.S."/>
            <person name="Banfield J.F."/>
        </authorList>
    </citation>
    <scope>NUCLEOTIDE SEQUENCE [LARGE SCALE GENOMIC DNA]</scope>
</reference>